<keyword evidence="1" id="KW-1133">Transmembrane helix</keyword>
<proteinExistence type="predicted"/>
<dbReference type="OrthoDB" id="9985920at2"/>
<keyword evidence="1" id="KW-0812">Transmembrane</keyword>
<dbReference type="EMBL" id="DF968179">
    <property type="protein sequence ID" value="GAP39229.1"/>
    <property type="molecule type" value="Genomic_DNA"/>
</dbReference>
<dbReference type="STRING" id="1678840.ATC1_11151"/>
<feature type="transmembrane region" description="Helical" evidence="1">
    <location>
        <begin position="9"/>
        <end position="29"/>
    </location>
</feature>
<gene>
    <name evidence="2" type="ORF">ATC1_11151</name>
</gene>
<keyword evidence="1" id="KW-0472">Membrane</keyword>
<accession>A0A0K8P9Q3</accession>
<keyword evidence="3" id="KW-1185">Reference proteome</keyword>
<evidence type="ECO:0000313" key="2">
    <source>
        <dbReference type="EMBL" id="GAP39229.1"/>
    </source>
</evidence>
<evidence type="ECO:0000256" key="1">
    <source>
        <dbReference type="SAM" id="Phobius"/>
    </source>
</evidence>
<dbReference type="Proteomes" id="UP000053370">
    <property type="component" value="Unassembled WGS sequence"/>
</dbReference>
<evidence type="ECO:0000313" key="3">
    <source>
        <dbReference type="Proteomes" id="UP000053370"/>
    </source>
</evidence>
<reference evidence="2" key="1">
    <citation type="journal article" date="2015" name="Genome Announc.">
        <title>Draft Genome Sequence of Anaerolineae Strain TC1, a Novel Isolate from a Methanogenic Wastewater Treatment System.</title>
        <authorList>
            <person name="Matsuura N."/>
            <person name="Tourlousse D.M."/>
            <person name="Sun L."/>
            <person name="Toyonaga M."/>
            <person name="Kuroda K."/>
            <person name="Ohashi A."/>
            <person name="Cruz R."/>
            <person name="Yamaguchi T."/>
            <person name="Sekiguchi Y."/>
        </authorList>
    </citation>
    <scope>NUCLEOTIDE SEQUENCE [LARGE SCALE GENOMIC DNA]</scope>
    <source>
        <strain evidence="2">TC1</strain>
    </source>
</reference>
<sequence length="175" mass="20312">MVEHKKRGPYYLITGLVIGLIIGLFYAWVMNPTRYVDITPKSLHADYQKLYLQMIAESYQANEDMGRSYSRIKQMMDPVNLDTLRSMLLEMESDPDFKESFDVIRNFINDLDIYIRNQNNWQAENHQNPVIEMSPVENFEFENQTKPTAETLRVIAPESSGGSQQSDGFYVISNP</sequence>
<name>A0A0K8P9Q3_9CHLR</name>
<organism evidence="2">
    <name type="scientific">Flexilinea flocculi</name>
    <dbReference type="NCBI Taxonomy" id="1678840"/>
    <lineage>
        <taxon>Bacteria</taxon>
        <taxon>Bacillati</taxon>
        <taxon>Chloroflexota</taxon>
        <taxon>Anaerolineae</taxon>
        <taxon>Anaerolineales</taxon>
        <taxon>Anaerolineaceae</taxon>
        <taxon>Flexilinea</taxon>
    </lineage>
</organism>
<dbReference type="AlphaFoldDB" id="A0A0K8P9Q3"/>
<dbReference type="RefSeq" id="WP_062277142.1">
    <property type="nucleotide sequence ID" value="NZ_DF968179.1"/>
</dbReference>
<protein>
    <submittedName>
        <fullName evidence="2">Uncharacterized protein</fullName>
    </submittedName>
</protein>